<keyword evidence="1" id="KW-0547">Nucleotide-binding</keyword>
<dbReference type="Pfam" id="PF00196">
    <property type="entry name" value="GerE"/>
    <property type="match status" value="1"/>
</dbReference>
<dbReference type="Gene3D" id="1.10.10.10">
    <property type="entry name" value="Winged helix-like DNA-binding domain superfamily/Winged helix DNA-binding domain"/>
    <property type="match status" value="1"/>
</dbReference>
<dbReference type="InterPro" id="IPR041664">
    <property type="entry name" value="AAA_16"/>
</dbReference>
<evidence type="ECO:0000256" key="1">
    <source>
        <dbReference type="ARBA" id="ARBA00022741"/>
    </source>
</evidence>
<evidence type="ECO:0000256" key="2">
    <source>
        <dbReference type="ARBA" id="ARBA00022840"/>
    </source>
</evidence>
<dbReference type="InterPro" id="IPR016032">
    <property type="entry name" value="Sig_transdc_resp-reg_C-effctor"/>
</dbReference>
<dbReference type="Pfam" id="PF13191">
    <property type="entry name" value="AAA_16"/>
    <property type="match status" value="1"/>
</dbReference>
<dbReference type="SUPFAM" id="SSF52540">
    <property type="entry name" value="P-loop containing nucleoside triphosphate hydrolases"/>
    <property type="match status" value="1"/>
</dbReference>
<keyword evidence="2" id="KW-0067">ATP-binding</keyword>
<evidence type="ECO:0000313" key="4">
    <source>
        <dbReference type="EMBL" id="GAA1993199.1"/>
    </source>
</evidence>
<dbReference type="PRINTS" id="PR00038">
    <property type="entry name" value="HTHLUXR"/>
</dbReference>
<organism evidence="4 5">
    <name type="scientific">Catenulispora subtropica</name>
    <dbReference type="NCBI Taxonomy" id="450798"/>
    <lineage>
        <taxon>Bacteria</taxon>
        <taxon>Bacillati</taxon>
        <taxon>Actinomycetota</taxon>
        <taxon>Actinomycetes</taxon>
        <taxon>Catenulisporales</taxon>
        <taxon>Catenulisporaceae</taxon>
        <taxon>Catenulispora</taxon>
    </lineage>
</organism>
<dbReference type="InterPro" id="IPR000792">
    <property type="entry name" value="Tscrpt_reg_LuxR_C"/>
</dbReference>
<reference evidence="5" key="1">
    <citation type="journal article" date="2019" name="Int. J. Syst. Evol. Microbiol.">
        <title>The Global Catalogue of Microorganisms (GCM) 10K type strain sequencing project: providing services to taxonomists for standard genome sequencing and annotation.</title>
        <authorList>
            <consortium name="The Broad Institute Genomics Platform"/>
            <consortium name="The Broad Institute Genome Sequencing Center for Infectious Disease"/>
            <person name="Wu L."/>
            <person name="Ma J."/>
        </authorList>
    </citation>
    <scope>NUCLEOTIDE SEQUENCE [LARGE SCALE GENOMIC DNA]</scope>
    <source>
        <strain evidence="5">JCM 16013</strain>
    </source>
</reference>
<dbReference type="SUPFAM" id="SSF46894">
    <property type="entry name" value="C-terminal effector domain of the bipartite response regulators"/>
    <property type="match status" value="1"/>
</dbReference>
<protein>
    <submittedName>
        <fullName evidence="4">LuxR family transcriptional regulator</fullName>
    </submittedName>
</protein>
<feature type="domain" description="HTH luxR-type" evidence="3">
    <location>
        <begin position="863"/>
        <end position="928"/>
    </location>
</feature>
<dbReference type="PANTHER" id="PTHR16305:SF35">
    <property type="entry name" value="TRANSCRIPTIONAL ACTIVATOR DOMAIN"/>
    <property type="match status" value="1"/>
</dbReference>
<dbReference type="InterPro" id="IPR036388">
    <property type="entry name" value="WH-like_DNA-bd_sf"/>
</dbReference>
<evidence type="ECO:0000259" key="3">
    <source>
        <dbReference type="PROSITE" id="PS50043"/>
    </source>
</evidence>
<accession>A0ABP5E9A7</accession>
<dbReference type="Proteomes" id="UP001499854">
    <property type="component" value="Unassembled WGS sequence"/>
</dbReference>
<dbReference type="SMART" id="SM00421">
    <property type="entry name" value="HTH_LUXR"/>
    <property type="match status" value="1"/>
</dbReference>
<name>A0ABP5E9A7_9ACTN</name>
<dbReference type="InterPro" id="IPR027417">
    <property type="entry name" value="P-loop_NTPase"/>
</dbReference>
<sequence length="943" mass="100314">MIDYACALGDVRRPNLTGGFVALVGRAVETRRLRGLITNAPERGAALVLRGEAGVGKSALLDYAAGRATSSEMRVLTTSGVQTETHLPYAGLQQLLYPIRDRTVLIPDRQRAALEAALGGAGPAAPDVFLVGLAVLNLIAEAAAKTPVLVVVEDSHWLDISTSHVLAFVARRLESEPIILLAAAREGFSSLLVDAELPELILSPLAPDAAGALLDAHAPGLDPALRRRLLAEAAGNPLALTELPRTAATTAEGASAPAPWIPLTERLERAFTIRLSGLPAPTRMLLQVAALNDSSSLTETMEALARVADGEAGPGDLTPAIAARLIDVDRGEIRFRHPLMRSAIHQSMSLPERYAAHAALADVLADQEDRRIWHLAAATALPDESVAAQLHAAAARAEHRGAIGAAVIALDHAARLSQDPGLRADRLLRAAELAVELGGRGLVTSLLDEASRSDLTAQQWARVVWLRGGFDEGLRGRTADTVALAELAETVAADGDRELAVRILWSAAQRCFWTEPGIGARQRVVDIAESLALDEHDPWLLAILAYAAPIDRGAVVIERLNRIVATPGRDARTDRMLGTGALMVGSFDLAQRLSAAAAAGLRSQGRLGLLARAVGAEASSAAQLGDLSVAIPAAEESSRLARETTQPYLYGLIRAIEAAIAALRGDGDRVRVLTAEAEQAGLSVGARPVLARTQMARGLAALGAGRFDEAYTQLRRLHDPADPCYQVALRCFAIADLVDAAAHCGQAAAISEIMQEMESAALRTPSPVLHAGIRFARALLADDDEAEQLYTAALNADLAGWPFIRARTQLAYGEWLRRQRRAADSRPHLRAARETFDALGVIAWSDRARQELRASGETSRSRNLDARDQLTPQELQIAQMAAGGLTNREIGQKLYLSHRTISSHLHRIFPKLGVASRSELAATLHLAPELAEGDQLDGGATVM</sequence>
<dbReference type="CDD" id="cd06170">
    <property type="entry name" value="LuxR_C_like"/>
    <property type="match status" value="1"/>
</dbReference>
<dbReference type="RefSeq" id="WP_344661132.1">
    <property type="nucleotide sequence ID" value="NZ_BAAAQM010000049.1"/>
</dbReference>
<evidence type="ECO:0000313" key="5">
    <source>
        <dbReference type="Proteomes" id="UP001499854"/>
    </source>
</evidence>
<dbReference type="EMBL" id="BAAAQM010000049">
    <property type="protein sequence ID" value="GAA1993199.1"/>
    <property type="molecule type" value="Genomic_DNA"/>
</dbReference>
<dbReference type="PANTHER" id="PTHR16305">
    <property type="entry name" value="TESTICULAR SOLUBLE ADENYLYL CYCLASE"/>
    <property type="match status" value="1"/>
</dbReference>
<dbReference type="PROSITE" id="PS50043">
    <property type="entry name" value="HTH_LUXR_2"/>
    <property type="match status" value="1"/>
</dbReference>
<gene>
    <name evidence="4" type="ORF">GCM10009838_66500</name>
</gene>
<proteinExistence type="predicted"/>
<comment type="caution">
    <text evidence="4">The sequence shown here is derived from an EMBL/GenBank/DDBJ whole genome shotgun (WGS) entry which is preliminary data.</text>
</comment>
<dbReference type="PROSITE" id="PS00622">
    <property type="entry name" value="HTH_LUXR_1"/>
    <property type="match status" value="1"/>
</dbReference>
<keyword evidence="5" id="KW-1185">Reference proteome</keyword>